<reference evidence="2" key="1">
    <citation type="submission" date="2021-01" db="EMBL/GenBank/DDBJ databases">
        <title>Whole genome shotgun sequence of Actinoplanes nipponensis NBRC 14063.</title>
        <authorList>
            <person name="Komaki H."/>
            <person name="Tamura T."/>
        </authorList>
    </citation>
    <scope>NUCLEOTIDE SEQUENCE</scope>
    <source>
        <strain evidence="2">NBRC 14063</strain>
    </source>
</reference>
<comment type="caution">
    <text evidence="2">The sequence shown here is derived from an EMBL/GenBank/DDBJ whole genome shotgun (WGS) entry which is preliminary data.</text>
</comment>
<proteinExistence type="predicted"/>
<evidence type="ECO:0000256" key="1">
    <source>
        <dbReference type="SAM" id="MobiDB-lite"/>
    </source>
</evidence>
<keyword evidence="3" id="KW-1185">Reference proteome</keyword>
<evidence type="ECO:0000313" key="2">
    <source>
        <dbReference type="EMBL" id="GIE51906.1"/>
    </source>
</evidence>
<name>A0A919MNT6_9ACTN</name>
<sequence>MQTPAVHPCLFRQLADRRMVRALALSQESARQGRPITKRWVAAADEEHLQGIPAYAQQGDVNGDAEGFMPPVRHQPSIGSGVRRPAPGTPVPAEVPFVPGPRPGTGAD</sequence>
<evidence type="ECO:0000313" key="3">
    <source>
        <dbReference type="Proteomes" id="UP000647172"/>
    </source>
</evidence>
<protein>
    <submittedName>
        <fullName evidence="2">Uncharacterized protein</fullName>
    </submittedName>
</protein>
<dbReference type="AlphaFoldDB" id="A0A919MNT6"/>
<organism evidence="2 3">
    <name type="scientific">Actinoplanes nipponensis</name>
    <dbReference type="NCBI Taxonomy" id="135950"/>
    <lineage>
        <taxon>Bacteria</taxon>
        <taxon>Bacillati</taxon>
        <taxon>Actinomycetota</taxon>
        <taxon>Actinomycetes</taxon>
        <taxon>Micromonosporales</taxon>
        <taxon>Micromonosporaceae</taxon>
        <taxon>Actinoplanes</taxon>
    </lineage>
</organism>
<dbReference type="Proteomes" id="UP000647172">
    <property type="component" value="Unassembled WGS sequence"/>
</dbReference>
<feature type="region of interest" description="Disordered" evidence="1">
    <location>
        <begin position="59"/>
        <end position="108"/>
    </location>
</feature>
<accession>A0A919MNT6</accession>
<dbReference type="EMBL" id="BOMQ01000063">
    <property type="protein sequence ID" value="GIE51906.1"/>
    <property type="molecule type" value="Genomic_DNA"/>
</dbReference>
<gene>
    <name evidence="2" type="ORF">Ani05nite_54400</name>
</gene>